<organism evidence="3 4">
    <name type="scientific">Tectimicrobiota bacterium</name>
    <dbReference type="NCBI Taxonomy" id="2528274"/>
    <lineage>
        <taxon>Bacteria</taxon>
        <taxon>Pseudomonadati</taxon>
        <taxon>Nitrospinota/Tectimicrobiota group</taxon>
        <taxon>Candidatus Tectimicrobiota</taxon>
    </lineage>
</organism>
<dbReference type="InterPro" id="IPR002347">
    <property type="entry name" value="SDR_fam"/>
</dbReference>
<evidence type="ECO:0000313" key="4">
    <source>
        <dbReference type="Proteomes" id="UP000741360"/>
    </source>
</evidence>
<dbReference type="GO" id="GO:0016491">
    <property type="term" value="F:oxidoreductase activity"/>
    <property type="evidence" value="ECO:0007669"/>
    <property type="project" value="UniProtKB-KW"/>
</dbReference>
<keyword evidence="2" id="KW-0560">Oxidoreductase</keyword>
<reference evidence="3" key="1">
    <citation type="submission" date="2020-07" db="EMBL/GenBank/DDBJ databases">
        <title>Huge and variable diversity of episymbiotic CPR bacteria and DPANN archaea in groundwater ecosystems.</title>
        <authorList>
            <person name="He C.Y."/>
            <person name="Keren R."/>
            <person name="Whittaker M."/>
            <person name="Farag I.F."/>
            <person name="Doudna J."/>
            <person name="Cate J.H.D."/>
            <person name="Banfield J.F."/>
        </authorList>
    </citation>
    <scope>NUCLEOTIDE SEQUENCE</scope>
    <source>
        <strain evidence="3">NC_groundwater_717_Ag_S-0.2um_59_8</strain>
    </source>
</reference>
<dbReference type="GO" id="GO:0016020">
    <property type="term" value="C:membrane"/>
    <property type="evidence" value="ECO:0007669"/>
    <property type="project" value="TreeGrafter"/>
</dbReference>
<evidence type="ECO:0000256" key="1">
    <source>
        <dbReference type="ARBA" id="ARBA00006484"/>
    </source>
</evidence>
<dbReference type="AlphaFoldDB" id="A0A932GM38"/>
<dbReference type="InterPro" id="IPR020904">
    <property type="entry name" value="Sc_DH/Rdtase_CS"/>
</dbReference>
<dbReference type="Gene3D" id="3.40.50.720">
    <property type="entry name" value="NAD(P)-binding Rossmann-like Domain"/>
    <property type="match status" value="1"/>
</dbReference>
<comment type="caution">
    <text evidence="3">The sequence shown here is derived from an EMBL/GenBank/DDBJ whole genome shotgun (WGS) entry which is preliminary data.</text>
</comment>
<dbReference type="PANTHER" id="PTHR44196:SF3">
    <property type="entry name" value="SHORT CHAIN DEHYDROGENASE FAMILY PROTEIN"/>
    <property type="match status" value="1"/>
</dbReference>
<accession>A0A932GM38</accession>
<name>A0A932GM38_UNCTE</name>
<gene>
    <name evidence="3" type="ORF">HYY65_00205</name>
</gene>
<protein>
    <submittedName>
        <fullName evidence="3">SDR family NAD(P)-dependent oxidoreductase</fullName>
    </submittedName>
</protein>
<comment type="similarity">
    <text evidence="1">Belongs to the short-chain dehydrogenases/reductases (SDR) family.</text>
</comment>
<dbReference type="PRINTS" id="PR00081">
    <property type="entry name" value="GDHRDH"/>
</dbReference>
<dbReference type="EMBL" id="JACPSX010000003">
    <property type="protein sequence ID" value="MBI3013499.1"/>
    <property type="molecule type" value="Genomic_DNA"/>
</dbReference>
<dbReference type="PANTHER" id="PTHR44196">
    <property type="entry name" value="DEHYDROGENASE/REDUCTASE SDR FAMILY MEMBER 7B"/>
    <property type="match status" value="1"/>
</dbReference>
<sequence length="239" mass="26063">MMKAIIVGASSGIGAALAHVLIQHGYRVGLVARRLPLLLELQKKLGPTSFVKQADIADTAAGRERLYELIREIGGVDLVVISAGTGFINPSLDWDLEEQTIAVNVSGFTAVADVAMHWFLKQSSGHLVSISSIAALRGSGEAPAYNASKAFVSNYMDGLRQKVTKLGVPIIITDIQAGFVDTAMARGEGLFWVASPEKAAVQIYQAIRKKRKHAYVTKRWRLIGWFLKFAPNNLYDRLV</sequence>
<dbReference type="InterPro" id="IPR036291">
    <property type="entry name" value="NAD(P)-bd_dom_sf"/>
</dbReference>
<dbReference type="Pfam" id="PF00106">
    <property type="entry name" value="adh_short"/>
    <property type="match status" value="1"/>
</dbReference>
<dbReference type="SUPFAM" id="SSF51735">
    <property type="entry name" value="NAD(P)-binding Rossmann-fold domains"/>
    <property type="match status" value="1"/>
</dbReference>
<proteinExistence type="inferred from homology"/>
<evidence type="ECO:0000313" key="3">
    <source>
        <dbReference type="EMBL" id="MBI3013499.1"/>
    </source>
</evidence>
<evidence type="ECO:0000256" key="2">
    <source>
        <dbReference type="ARBA" id="ARBA00023002"/>
    </source>
</evidence>
<dbReference type="Proteomes" id="UP000741360">
    <property type="component" value="Unassembled WGS sequence"/>
</dbReference>
<dbReference type="PROSITE" id="PS00061">
    <property type="entry name" value="ADH_SHORT"/>
    <property type="match status" value="1"/>
</dbReference>